<organism evidence="1 2">
    <name type="scientific">Ascaris lumbricoides</name>
    <name type="common">Giant roundworm</name>
    <dbReference type="NCBI Taxonomy" id="6252"/>
    <lineage>
        <taxon>Eukaryota</taxon>
        <taxon>Metazoa</taxon>
        <taxon>Ecdysozoa</taxon>
        <taxon>Nematoda</taxon>
        <taxon>Chromadorea</taxon>
        <taxon>Rhabditida</taxon>
        <taxon>Spirurina</taxon>
        <taxon>Ascaridomorpha</taxon>
        <taxon>Ascaridoidea</taxon>
        <taxon>Ascarididae</taxon>
        <taxon>Ascaris</taxon>
    </lineage>
</organism>
<keyword evidence="1" id="KW-1185">Reference proteome</keyword>
<reference evidence="2" key="1">
    <citation type="submission" date="2017-02" db="UniProtKB">
        <authorList>
            <consortium name="WormBaseParasite"/>
        </authorList>
    </citation>
    <scope>IDENTIFICATION</scope>
</reference>
<evidence type="ECO:0000313" key="2">
    <source>
        <dbReference type="WBParaSite" id="ALUE_0001430501-mRNA-1"/>
    </source>
</evidence>
<dbReference type="AlphaFoldDB" id="A0A0M3I9X2"/>
<evidence type="ECO:0000313" key="1">
    <source>
        <dbReference type="Proteomes" id="UP000036681"/>
    </source>
</evidence>
<proteinExistence type="predicted"/>
<dbReference type="Proteomes" id="UP000036681">
    <property type="component" value="Unplaced"/>
</dbReference>
<sequence>MSEEIADCITHVLMSILSNKIHKGNFSVVPKLKTHLRALTTSLIRTESANTAKTLQMNQPARAHKKADASTTHVLMSILSNKIHEGNFSVVPKLKTHLRALTTSLIRTESANTAKTLQMNQPARAHKKADGMPMQ</sequence>
<protein>
    <submittedName>
        <fullName evidence="2">Small subunit processome component 20 homolog</fullName>
    </submittedName>
</protein>
<accession>A0A0M3I9X2</accession>
<name>A0A0M3I9X2_ASCLU</name>
<dbReference type="WBParaSite" id="ALUE_0001430501-mRNA-1">
    <property type="protein sequence ID" value="ALUE_0001430501-mRNA-1"/>
    <property type="gene ID" value="ALUE_0001430501"/>
</dbReference>